<dbReference type="SUPFAM" id="SSF51569">
    <property type="entry name" value="Aldolase"/>
    <property type="match status" value="1"/>
</dbReference>
<dbReference type="InterPro" id="IPR054574">
    <property type="entry name" value="Cgl0159_dom"/>
</dbReference>
<organism evidence="2 3">
    <name type="scientific">Actinophytocola oryzae</name>
    <dbReference type="NCBI Taxonomy" id="502181"/>
    <lineage>
        <taxon>Bacteria</taxon>
        <taxon>Bacillati</taxon>
        <taxon>Actinomycetota</taxon>
        <taxon>Actinomycetes</taxon>
        <taxon>Pseudonocardiales</taxon>
        <taxon>Pseudonocardiaceae</taxon>
    </lineage>
</organism>
<accession>A0A4R7UY19</accession>
<reference evidence="2 3" key="1">
    <citation type="submission" date="2019-03" db="EMBL/GenBank/DDBJ databases">
        <title>Genomic Encyclopedia of Archaeal and Bacterial Type Strains, Phase II (KMG-II): from individual species to whole genera.</title>
        <authorList>
            <person name="Goeker M."/>
        </authorList>
    </citation>
    <scope>NUCLEOTIDE SEQUENCE [LARGE SCALE GENOMIC DNA]</scope>
    <source>
        <strain evidence="2 3">DSM 45499</strain>
    </source>
</reference>
<comment type="caution">
    <text evidence="2">The sequence shown here is derived from an EMBL/GenBank/DDBJ whole genome shotgun (WGS) entry which is preliminary data.</text>
</comment>
<dbReference type="RefSeq" id="WP_133908360.1">
    <property type="nucleotide sequence ID" value="NZ_SOCP01000023.1"/>
</dbReference>
<protein>
    <recommendedName>
        <fullName evidence="1">Cgl0159-like domain-containing protein</fullName>
    </recommendedName>
</protein>
<dbReference type="EMBL" id="SOCP01000023">
    <property type="protein sequence ID" value="TDV40415.1"/>
    <property type="molecule type" value="Genomic_DNA"/>
</dbReference>
<dbReference type="Pfam" id="PF22649">
    <property type="entry name" value="Cgl0159"/>
    <property type="match status" value="1"/>
</dbReference>
<dbReference type="AlphaFoldDB" id="A0A4R7UY19"/>
<keyword evidence="3" id="KW-1185">Reference proteome</keyword>
<dbReference type="OrthoDB" id="3726202at2"/>
<name>A0A4R7UY19_9PSEU</name>
<evidence type="ECO:0000313" key="3">
    <source>
        <dbReference type="Proteomes" id="UP000294927"/>
    </source>
</evidence>
<dbReference type="InterPro" id="IPR013785">
    <property type="entry name" value="Aldolase_TIM"/>
</dbReference>
<evidence type="ECO:0000313" key="2">
    <source>
        <dbReference type="EMBL" id="TDV40415.1"/>
    </source>
</evidence>
<evidence type="ECO:0000259" key="1">
    <source>
        <dbReference type="Pfam" id="PF22649"/>
    </source>
</evidence>
<sequence>MLTDRQLARITTTRARSPEKIAEAAEKRVRPNTPFDDDERDLIIAADHPARGALRIGMNPMAMANRRDLLRRLCVALARPGVTGVLGTPDILEDLLLLGALNDRSVFGSMNRGGLAGAVFELDDRFTSYDARSIARSGFDGGKMLLRIDYSDERTEATIAACARAVTDLADEKLVAMVEPFVSHRIEGRLTNDLSVEAATTAMSIASGLGNTSAYTWLKVPVIGDGGDVMAHVLSCTTLPTLLLGGEVTANQDATFERWARALRHPTVRGLVVGRSLLYPPDGDVAKAVDTAAGLL</sequence>
<feature type="domain" description="Cgl0159-like" evidence="1">
    <location>
        <begin position="41"/>
        <end position="293"/>
    </location>
</feature>
<gene>
    <name evidence="2" type="ORF">CLV71_123125</name>
</gene>
<dbReference type="Gene3D" id="3.20.20.70">
    <property type="entry name" value="Aldolase class I"/>
    <property type="match status" value="1"/>
</dbReference>
<proteinExistence type="predicted"/>
<dbReference type="Proteomes" id="UP000294927">
    <property type="component" value="Unassembled WGS sequence"/>
</dbReference>